<dbReference type="Proteomes" id="UP001412067">
    <property type="component" value="Unassembled WGS sequence"/>
</dbReference>
<proteinExistence type="predicted"/>
<reference evidence="2 3" key="1">
    <citation type="journal article" date="2022" name="Nat. Plants">
        <title>Genomes of leafy and leafless Platanthera orchids illuminate the evolution of mycoheterotrophy.</title>
        <authorList>
            <person name="Li M.H."/>
            <person name="Liu K.W."/>
            <person name="Li Z."/>
            <person name="Lu H.C."/>
            <person name="Ye Q.L."/>
            <person name="Zhang D."/>
            <person name="Wang J.Y."/>
            <person name="Li Y.F."/>
            <person name="Zhong Z.M."/>
            <person name="Liu X."/>
            <person name="Yu X."/>
            <person name="Liu D.K."/>
            <person name="Tu X.D."/>
            <person name="Liu B."/>
            <person name="Hao Y."/>
            <person name="Liao X.Y."/>
            <person name="Jiang Y.T."/>
            <person name="Sun W.H."/>
            <person name="Chen J."/>
            <person name="Chen Y.Q."/>
            <person name="Ai Y."/>
            <person name="Zhai J.W."/>
            <person name="Wu S.S."/>
            <person name="Zhou Z."/>
            <person name="Hsiao Y.Y."/>
            <person name="Wu W.L."/>
            <person name="Chen Y.Y."/>
            <person name="Lin Y.F."/>
            <person name="Hsu J.L."/>
            <person name="Li C.Y."/>
            <person name="Wang Z.W."/>
            <person name="Zhao X."/>
            <person name="Zhong W.Y."/>
            <person name="Ma X.K."/>
            <person name="Ma L."/>
            <person name="Huang J."/>
            <person name="Chen G.Z."/>
            <person name="Huang M.Z."/>
            <person name="Huang L."/>
            <person name="Peng D.H."/>
            <person name="Luo Y.B."/>
            <person name="Zou S.Q."/>
            <person name="Chen S.P."/>
            <person name="Lan S."/>
            <person name="Tsai W.C."/>
            <person name="Van de Peer Y."/>
            <person name="Liu Z.J."/>
        </authorList>
    </citation>
    <scope>NUCLEOTIDE SEQUENCE [LARGE SCALE GENOMIC DNA]</scope>
    <source>
        <strain evidence="2">Lor288</strain>
    </source>
</reference>
<evidence type="ECO:0000256" key="1">
    <source>
        <dbReference type="SAM" id="MobiDB-lite"/>
    </source>
</evidence>
<dbReference type="PROSITE" id="PS51257">
    <property type="entry name" value="PROKAR_LIPOPROTEIN"/>
    <property type="match status" value="1"/>
</dbReference>
<feature type="region of interest" description="Disordered" evidence="1">
    <location>
        <begin position="1"/>
        <end position="114"/>
    </location>
</feature>
<organism evidence="2 3">
    <name type="scientific">Platanthera guangdongensis</name>
    <dbReference type="NCBI Taxonomy" id="2320717"/>
    <lineage>
        <taxon>Eukaryota</taxon>
        <taxon>Viridiplantae</taxon>
        <taxon>Streptophyta</taxon>
        <taxon>Embryophyta</taxon>
        <taxon>Tracheophyta</taxon>
        <taxon>Spermatophyta</taxon>
        <taxon>Magnoliopsida</taxon>
        <taxon>Liliopsida</taxon>
        <taxon>Asparagales</taxon>
        <taxon>Orchidaceae</taxon>
        <taxon>Orchidoideae</taxon>
        <taxon>Orchideae</taxon>
        <taxon>Orchidinae</taxon>
        <taxon>Platanthera</taxon>
    </lineage>
</organism>
<name>A0ABR2MJ10_9ASPA</name>
<dbReference type="EMBL" id="JBBWWR010000007">
    <property type="protein sequence ID" value="KAK8964051.1"/>
    <property type="molecule type" value="Genomic_DNA"/>
</dbReference>
<evidence type="ECO:0000313" key="2">
    <source>
        <dbReference type="EMBL" id="KAK8964051.1"/>
    </source>
</evidence>
<accession>A0ABR2MJ10</accession>
<gene>
    <name evidence="2" type="ORF">KSP40_PGU003468</name>
</gene>
<sequence length="180" mass="20114">MARSAPRQPACPKPLRDHKAPRPQPPPPIGAACSTPETEDNIADRLASAPRNRGWDSKLNRKEYCAGEKGPQRAQTQSKGAMLREKPQRAQTNSYVNVPRMKSHNAMPNCPSPRRRGSYFSVGAELPSANIQDCKARPDELIHLTLRTVFHQRFIVLLAIIVELRDPVQSADLRAKARPR</sequence>
<keyword evidence="3" id="KW-1185">Reference proteome</keyword>
<comment type="caution">
    <text evidence="2">The sequence shown here is derived from an EMBL/GenBank/DDBJ whole genome shotgun (WGS) entry which is preliminary data.</text>
</comment>
<protein>
    <submittedName>
        <fullName evidence="2">Uncharacterized protein</fullName>
    </submittedName>
</protein>
<feature type="compositionally biased region" description="Basic and acidic residues" evidence="1">
    <location>
        <begin position="53"/>
        <end position="66"/>
    </location>
</feature>
<evidence type="ECO:0000313" key="3">
    <source>
        <dbReference type="Proteomes" id="UP001412067"/>
    </source>
</evidence>